<feature type="signal peptide" evidence="1">
    <location>
        <begin position="1"/>
        <end position="18"/>
    </location>
</feature>
<comment type="caution">
    <text evidence="2">The sequence shown here is derived from an EMBL/GenBank/DDBJ whole genome shotgun (WGS) entry which is preliminary data.</text>
</comment>
<reference evidence="2 3" key="1">
    <citation type="submission" date="2023-11" db="EMBL/GenBank/DDBJ databases">
        <title>A Novel Polar Bacteriovorax (B. antarcticus) Isolated from the Biocrust in Antarctica.</title>
        <authorList>
            <person name="Mun W."/>
            <person name="Choi S.Y."/>
            <person name="Mitchell R.J."/>
        </authorList>
    </citation>
    <scope>NUCLEOTIDE SEQUENCE [LARGE SCALE GENOMIC DNA]</scope>
    <source>
        <strain evidence="2 3">PP10</strain>
    </source>
</reference>
<keyword evidence="3" id="KW-1185">Reference proteome</keyword>
<dbReference type="RefSeq" id="WP_323578525.1">
    <property type="nucleotide sequence ID" value="NZ_JAYGJQ010000003.1"/>
</dbReference>
<proteinExistence type="predicted"/>
<sequence>MKIFISLFVLSFTTSVLAADSSWLLCKGKIDLEGSKMNIVINSVEHRAGMDDEGNDKRVNDITLIMGTRLIVGQLDTSNDMNGAVALATTDGASKFDGIVMFDYTKPTMILRGKLVIDEELSSTIAVKTTCEYMN</sequence>
<feature type="chain" id="PRO_5045726185" description="Organic solvent tolerance-like N-terminal domain-containing protein" evidence="1">
    <location>
        <begin position="19"/>
        <end position="135"/>
    </location>
</feature>
<protein>
    <recommendedName>
        <fullName evidence="4">Organic solvent tolerance-like N-terminal domain-containing protein</fullName>
    </recommendedName>
</protein>
<keyword evidence="1" id="KW-0732">Signal</keyword>
<dbReference type="Proteomes" id="UP001302274">
    <property type="component" value="Unassembled WGS sequence"/>
</dbReference>
<gene>
    <name evidence="2" type="ORF">SHI21_18385</name>
</gene>
<dbReference type="EMBL" id="JAYGJQ010000003">
    <property type="protein sequence ID" value="MEA9358209.1"/>
    <property type="molecule type" value="Genomic_DNA"/>
</dbReference>
<accession>A0ABU5VYQ5</accession>
<evidence type="ECO:0000256" key="1">
    <source>
        <dbReference type="SAM" id="SignalP"/>
    </source>
</evidence>
<name>A0ABU5VYQ5_9BACT</name>
<evidence type="ECO:0000313" key="3">
    <source>
        <dbReference type="Proteomes" id="UP001302274"/>
    </source>
</evidence>
<evidence type="ECO:0000313" key="2">
    <source>
        <dbReference type="EMBL" id="MEA9358209.1"/>
    </source>
</evidence>
<evidence type="ECO:0008006" key="4">
    <source>
        <dbReference type="Google" id="ProtNLM"/>
    </source>
</evidence>
<organism evidence="2 3">
    <name type="scientific">Bacteriovorax antarcticus</name>
    <dbReference type="NCBI Taxonomy" id="3088717"/>
    <lineage>
        <taxon>Bacteria</taxon>
        <taxon>Pseudomonadati</taxon>
        <taxon>Bdellovibrionota</taxon>
        <taxon>Bacteriovoracia</taxon>
        <taxon>Bacteriovoracales</taxon>
        <taxon>Bacteriovoracaceae</taxon>
        <taxon>Bacteriovorax</taxon>
    </lineage>
</organism>